<keyword evidence="3" id="KW-1185">Reference proteome</keyword>
<dbReference type="Gene3D" id="3.90.1200.10">
    <property type="match status" value="1"/>
</dbReference>
<evidence type="ECO:0000313" key="3">
    <source>
        <dbReference type="Proteomes" id="UP000292695"/>
    </source>
</evidence>
<evidence type="ECO:0000313" key="2">
    <source>
        <dbReference type="EMBL" id="TCC34993.1"/>
    </source>
</evidence>
<sequence>MLRMPSTEFLLHELVAEAGLPEVTSYQELSGHGFDHVILLATLADGARVVLRHRAGSPRPLAVEQARFLADHDVPAPRLLGGNDEATLYEYAPGEMLSTLVAEGRMTGDAWRSLGTALQRLHAVRFPNRLRGAFGPDGLTLTSADPVAMLHERVSAAEDYLRTHLPEVAAQLPRAHALIDAHADSLSGPTALLHRDMYPANIIIGPVETLLIDWDDAHVGDPASEIAALEEHIYLIDRTPQLPDPFYETYGPRVDTVDVWRLCGAIGWYAGGDFEEFEQQPDQELRAKARRWQAGLADYLRLRLG</sequence>
<keyword evidence="2" id="KW-0808">Transferase</keyword>
<evidence type="ECO:0000259" key="1">
    <source>
        <dbReference type="Pfam" id="PF01636"/>
    </source>
</evidence>
<proteinExistence type="predicted"/>
<dbReference type="InterPro" id="IPR011009">
    <property type="entry name" value="Kinase-like_dom_sf"/>
</dbReference>
<gene>
    <name evidence="2" type="ORF">E0H50_14000</name>
</gene>
<feature type="domain" description="Aminoglycoside phosphotransferase" evidence="1">
    <location>
        <begin position="33"/>
        <end position="240"/>
    </location>
</feature>
<dbReference type="EMBL" id="SJKA01000004">
    <property type="protein sequence ID" value="TCC34993.1"/>
    <property type="molecule type" value="Genomic_DNA"/>
</dbReference>
<dbReference type="SUPFAM" id="SSF56112">
    <property type="entry name" value="Protein kinase-like (PK-like)"/>
    <property type="match status" value="1"/>
</dbReference>
<dbReference type="Pfam" id="PF01636">
    <property type="entry name" value="APH"/>
    <property type="match status" value="1"/>
</dbReference>
<comment type="caution">
    <text evidence="2">The sequence shown here is derived from an EMBL/GenBank/DDBJ whole genome shotgun (WGS) entry which is preliminary data.</text>
</comment>
<reference evidence="2 3" key="1">
    <citation type="submission" date="2019-02" db="EMBL/GenBank/DDBJ databases">
        <title>Kribbella capetownensis sp. nov. and Kribbella speibonae sp. nov., isolated from soil.</title>
        <authorList>
            <person name="Curtis S.M."/>
            <person name="Norton I."/>
            <person name="Everest G.J."/>
            <person name="Meyers P.R."/>
        </authorList>
    </citation>
    <scope>NUCLEOTIDE SEQUENCE [LARGE SCALE GENOMIC DNA]</scope>
    <source>
        <strain evidence="2 3">DSM 27082</strain>
    </source>
</reference>
<dbReference type="InterPro" id="IPR051678">
    <property type="entry name" value="AGP_Transferase"/>
</dbReference>
<dbReference type="Proteomes" id="UP000292695">
    <property type="component" value="Unassembled WGS sequence"/>
</dbReference>
<dbReference type="PANTHER" id="PTHR21310:SF15">
    <property type="entry name" value="AMINOGLYCOSIDE PHOSPHOTRANSFERASE DOMAIN-CONTAINING PROTEIN"/>
    <property type="match status" value="1"/>
</dbReference>
<dbReference type="OrthoDB" id="3670753at2"/>
<accession>A0A4R0IMZ9</accession>
<dbReference type="PANTHER" id="PTHR21310">
    <property type="entry name" value="AMINOGLYCOSIDE PHOSPHOTRANSFERASE-RELATED-RELATED"/>
    <property type="match status" value="1"/>
</dbReference>
<organism evidence="2 3">
    <name type="scientific">Kribbella sindirgiensis</name>
    <dbReference type="NCBI Taxonomy" id="1124744"/>
    <lineage>
        <taxon>Bacteria</taxon>
        <taxon>Bacillati</taxon>
        <taxon>Actinomycetota</taxon>
        <taxon>Actinomycetes</taxon>
        <taxon>Propionibacteriales</taxon>
        <taxon>Kribbellaceae</taxon>
        <taxon>Kribbella</taxon>
    </lineage>
</organism>
<dbReference type="AlphaFoldDB" id="A0A4R0IMZ9"/>
<dbReference type="GO" id="GO:0016740">
    <property type="term" value="F:transferase activity"/>
    <property type="evidence" value="ECO:0007669"/>
    <property type="project" value="UniProtKB-KW"/>
</dbReference>
<protein>
    <submittedName>
        <fullName evidence="2">Aminoglycoside phosphotransferase family protein</fullName>
    </submittedName>
</protein>
<dbReference type="InterPro" id="IPR002575">
    <property type="entry name" value="Aminoglycoside_PTrfase"/>
</dbReference>
<name>A0A4R0IMZ9_9ACTN</name>